<protein>
    <submittedName>
        <fullName evidence="1">Uncharacterized protein</fullName>
    </submittedName>
</protein>
<sequence>MIFLGNAASFHLQTWRNIYELCGEPVNRLYSIHPVRGDFPEEVTVAARSKFSGYFALGMLLRKLPSNSTIHAHGASGYGFSALLSGRRYIATIYGSEILQPQSFLYRRMMYAVLFGASAITVTSIAARDKISELDPKLEKKTSLFHTGVDAQQLAEVEARAASFADEKLRILLIRNAAPHYRTHQVLTAISGAIGDRDIDVFIPIGNGDRKYFDYVRSQFQDQRFIFIDRPLDRIEYLGLISKSDICVNFPKSDQVSATLLEALYFDKIIVTNRLDSYNELIDCAKYTGDWIIAEDDTEISNAIASAIDRVGEGRPRCRIGREIVVDQFSIRNAVNRFLPVLEHLK</sequence>
<keyword evidence="2" id="KW-1185">Reference proteome</keyword>
<dbReference type="AlphaFoldDB" id="A0A1T5F609"/>
<reference evidence="2" key="1">
    <citation type="submission" date="2017-02" db="EMBL/GenBank/DDBJ databases">
        <authorList>
            <person name="Varghese N."/>
            <person name="Submissions S."/>
        </authorList>
    </citation>
    <scope>NUCLEOTIDE SEQUENCE [LARGE SCALE GENOMIC DNA]</scope>
    <source>
        <strain evidence="2">R11H</strain>
    </source>
</reference>
<dbReference type="Proteomes" id="UP000190044">
    <property type="component" value="Unassembled WGS sequence"/>
</dbReference>
<dbReference type="SUPFAM" id="SSF53756">
    <property type="entry name" value="UDP-Glycosyltransferase/glycogen phosphorylase"/>
    <property type="match status" value="1"/>
</dbReference>
<dbReference type="EMBL" id="FUYP01000029">
    <property type="protein sequence ID" value="SKB91602.1"/>
    <property type="molecule type" value="Genomic_DNA"/>
</dbReference>
<name>A0A1T5F609_9SPHN</name>
<accession>A0A1T5F609</accession>
<evidence type="ECO:0000313" key="1">
    <source>
        <dbReference type="EMBL" id="SKB91602.1"/>
    </source>
</evidence>
<organism evidence="1 2">
    <name type="scientific">Sphingopyxis flava</name>
    <dbReference type="NCBI Taxonomy" id="1507287"/>
    <lineage>
        <taxon>Bacteria</taxon>
        <taxon>Pseudomonadati</taxon>
        <taxon>Pseudomonadota</taxon>
        <taxon>Alphaproteobacteria</taxon>
        <taxon>Sphingomonadales</taxon>
        <taxon>Sphingomonadaceae</taxon>
        <taxon>Sphingopyxis</taxon>
    </lineage>
</organism>
<dbReference type="Gene3D" id="3.40.50.2000">
    <property type="entry name" value="Glycogen Phosphorylase B"/>
    <property type="match status" value="2"/>
</dbReference>
<dbReference type="OrthoDB" id="8482277at2"/>
<proteinExistence type="predicted"/>
<dbReference type="RefSeq" id="WP_139375848.1">
    <property type="nucleotide sequence ID" value="NZ_FUYP01000029.1"/>
</dbReference>
<gene>
    <name evidence="1" type="ORF">SAMN06295937_102910</name>
</gene>
<evidence type="ECO:0000313" key="2">
    <source>
        <dbReference type="Proteomes" id="UP000190044"/>
    </source>
</evidence>